<evidence type="ECO:0000313" key="4">
    <source>
        <dbReference type="EMBL" id="KRS19326.1"/>
    </source>
</evidence>
<dbReference type="InterPro" id="IPR052016">
    <property type="entry name" value="Bact_Sigma-Reg"/>
</dbReference>
<dbReference type="GO" id="GO:0016791">
    <property type="term" value="F:phosphatase activity"/>
    <property type="evidence" value="ECO:0007669"/>
    <property type="project" value="TreeGrafter"/>
</dbReference>
<keyword evidence="2" id="KW-0597">Phosphoprotein</keyword>
<dbReference type="Pfam" id="PF00072">
    <property type="entry name" value="Response_reg"/>
    <property type="match status" value="1"/>
</dbReference>
<evidence type="ECO:0000256" key="2">
    <source>
        <dbReference type="PROSITE-ProRule" id="PRU00169"/>
    </source>
</evidence>
<organism evidence="4 6">
    <name type="scientific">Roseovarius indicus</name>
    <dbReference type="NCBI Taxonomy" id="540747"/>
    <lineage>
        <taxon>Bacteria</taxon>
        <taxon>Pseudomonadati</taxon>
        <taxon>Pseudomonadota</taxon>
        <taxon>Alphaproteobacteria</taxon>
        <taxon>Rhodobacterales</taxon>
        <taxon>Roseobacteraceae</taxon>
        <taxon>Roseovarius</taxon>
    </lineage>
</organism>
<evidence type="ECO:0000313" key="6">
    <source>
        <dbReference type="Proteomes" id="UP000051401"/>
    </source>
</evidence>
<keyword evidence="6" id="KW-1185">Reference proteome</keyword>
<sequence>MVQETDLKPNLVHRAKAVRKVLVVDDSKSLRTTLSRMMLTAGYDVREASSGHKALQLCHEDPPDLVLSDWMMPGLSGLEFCEEFRKMHRDGYGYFILLTSKSDKQDMARGFDAGADDFLTKPVNSGELRARITAAERVVRMERELTEKNRMIRTTLDELQSIHDSINGDLIEARRLQQSLVRDRQRDFGGAEVSLMLHSCGHVGGDLVGTFPINMSEIGIYGIDVSGHGISSALMTARLAGYLSAHTPEQNIAIVAGQGGDFLARCPRETVAILNELILGEIETEHYFTFLLAIANIVTGDITFVQAGHPSPIVQRASGAVEIVGDGGFPVGLLNRASYRSETVRLAPGDRFLIHSDGITESRRPDGRMLSEVGLSAAMEEARDLRGLVCLETLVCRMTDFTGSTRFEDDVSAVLLEFRGRSGMS</sequence>
<gene>
    <name evidence="5" type="primary">walR_2</name>
    <name evidence="5" type="ORF">RIdsm_05216</name>
    <name evidence="4" type="ORF">XM52_00285</name>
</gene>
<dbReference type="SUPFAM" id="SSF52172">
    <property type="entry name" value="CheY-like"/>
    <property type="match status" value="1"/>
</dbReference>
<evidence type="ECO:0000256" key="1">
    <source>
        <dbReference type="ARBA" id="ARBA00022801"/>
    </source>
</evidence>
<dbReference type="EMBL" id="CP031598">
    <property type="protein sequence ID" value="QEW29372.1"/>
    <property type="molecule type" value="Genomic_DNA"/>
</dbReference>
<dbReference type="Gene3D" id="3.60.40.10">
    <property type="entry name" value="PPM-type phosphatase domain"/>
    <property type="match status" value="1"/>
</dbReference>
<dbReference type="GO" id="GO:0000160">
    <property type="term" value="P:phosphorelay signal transduction system"/>
    <property type="evidence" value="ECO:0007669"/>
    <property type="project" value="InterPro"/>
</dbReference>
<dbReference type="EMBL" id="LAXI01000001">
    <property type="protein sequence ID" value="KRS19326.1"/>
    <property type="molecule type" value="Genomic_DNA"/>
</dbReference>
<dbReference type="Pfam" id="PF07228">
    <property type="entry name" value="SpoIIE"/>
    <property type="match status" value="1"/>
</dbReference>
<proteinExistence type="predicted"/>
<dbReference type="PANTHER" id="PTHR43156">
    <property type="entry name" value="STAGE II SPORULATION PROTEIN E-RELATED"/>
    <property type="match status" value="1"/>
</dbReference>
<evidence type="ECO:0000313" key="7">
    <source>
        <dbReference type="Proteomes" id="UP000325785"/>
    </source>
</evidence>
<dbReference type="STRING" id="540747.SAMN04488031_102285"/>
<feature type="modified residue" description="4-aspartylphosphate" evidence="2">
    <location>
        <position position="69"/>
    </location>
</feature>
<dbReference type="InterPro" id="IPR001789">
    <property type="entry name" value="Sig_transdc_resp-reg_receiver"/>
</dbReference>
<dbReference type="KEGG" id="rid:RIdsm_05216"/>
<reference evidence="5 7" key="2">
    <citation type="submission" date="2018-08" db="EMBL/GenBank/DDBJ databases">
        <title>Genetic Globetrotter - A new plasmid hitch-hiking vast phylogenetic and geographic distances.</title>
        <authorList>
            <person name="Vollmers J."/>
            <person name="Petersen J."/>
        </authorList>
    </citation>
    <scope>NUCLEOTIDE SEQUENCE [LARGE SCALE GENOMIC DNA]</scope>
    <source>
        <strain evidence="5 7">DSM 26383</strain>
    </source>
</reference>
<dbReference type="PATRIC" id="fig|540747.5.peg.56"/>
<reference evidence="4 6" key="1">
    <citation type="submission" date="2015-04" db="EMBL/GenBank/DDBJ databases">
        <title>The draft genome sequence of Roseovarius indicus B108T.</title>
        <authorList>
            <person name="Li G."/>
            <person name="Lai Q."/>
            <person name="Shao Z."/>
            <person name="Yan P."/>
        </authorList>
    </citation>
    <scope>NUCLEOTIDE SEQUENCE [LARGE SCALE GENOMIC DNA]</scope>
    <source>
        <strain evidence="4 6">B108</strain>
    </source>
</reference>
<name>A0A0T5PEI5_9RHOB</name>
<evidence type="ECO:0000313" key="5">
    <source>
        <dbReference type="EMBL" id="QEW29372.1"/>
    </source>
</evidence>
<protein>
    <submittedName>
        <fullName evidence="4">Chemotaxis protein CheY</fullName>
    </submittedName>
    <submittedName>
        <fullName evidence="5">Transcriptional regulatory protein WalR</fullName>
    </submittedName>
</protein>
<dbReference type="InterPro" id="IPR011006">
    <property type="entry name" value="CheY-like_superfamily"/>
</dbReference>
<dbReference type="PANTHER" id="PTHR43156:SF2">
    <property type="entry name" value="STAGE II SPORULATION PROTEIN E"/>
    <property type="match status" value="1"/>
</dbReference>
<dbReference type="Proteomes" id="UP000325785">
    <property type="component" value="Chromosome"/>
</dbReference>
<feature type="domain" description="Response regulatory" evidence="3">
    <location>
        <begin position="20"/>
        <end position="136"/>
    </location>
</feature>
<dbReference type="PROSITE" id="PS50110">
    <property type="entry name" value="RESPONSE_REGULATORY"/>
    <property type="match status" value="1"/>
</dbReference>
<dbReference type="CDD" id="cd17574">
    <property type="entry name" value="REC_OmpR"/>
    <property type="match status" value="1"/>
</dbReference>
<dbReference type="AlphaFoldDB" id="A0A0T5PEI5"/>
<dbReference type="InterPro" id="IPR036457">
    <property type="entry name" value="PPM-type-like_dom_sf"/>
</dbReference>
<dbReference type="Gene3D" id="3.40.50.2300">
    <property type="match status" value="1"/>
</dbReference>
<accession>A0A0T5PEI5</accession>
<keyword evidence="1" id="KW-0378">Hydrolase</keyword>
<dbReference type="SMART" id="SM00448">
    <property type="entry name" value="REC"/>
    <property type="match status" value="1"/>
</dbReference>
<dbReference type="InterPro" id="IPR001932">
    <property type="entry name" value="PPM-type_phosphatase-like_dom"/>
</dbReference>
<dbReference type="Proteomes" id="UP000051401">
    <property type="component" value="Unassembled WGS sequence"/>
</dbReference>
<dbReference type="SMART" id="SM00331">
    <property type="entry name" value="PP2C_SIG"/>
    <property type="match status" value="1"/>
</dbReference>
<dbReference type="RefSeq" id="WP_245766479.1">
    <property type="nucleotide sequence ID" value="NZ_FOMY01000002.1"/>
</dbReference>
<evidence type="ECO:0000259" key="3">
    <source>
        <dbReference type="PROSITE" id="PS50110"/>
    </source>
</evidence>